<dbReference type="InterPro" id="IPR036388">
    <property type="entry name" value="WH-like_DNA-bd_sf"/>
</dbReference>
<sequence length="296" mass="32519">MFDYKLLAALEAVVQEGSFDKAARLLCLTQSAVSQRIRLLEERLGQMLVVRGTPARATAAGHRLLRHVRQVGLLEQELLGELQGDADDDYVALPVGLNNDSLSTWFLDAVGDCVARERLLLQLTVEDEGHTLALLKNGDVIGCVTSTAQAATGCVSHRLGIMRYRCIATAEFAARHFAAGVGPDTLRRSPGIIFNRRDTLHLGTLETRFGIGIAEFPLLIVPSVQSLLDAVERGLGYGICPELQVTERLAQGSLVDLLPDEPPEVTLYWQCWALQTPRLERFSATLLAEARRRLPQ</sequence>
<dbReference type="Gene3D" id="1.10.10.10">
    <property type="entry name" value="Winged helix-like DNA-binding domain superfamily/Winged helix DNA-binding domain"/>
    <property type="match status" value="1"/>
</dbReference>
<dbReference type="Pfam" id="PF00126">
    <property type="entry name" value="HTH_1"/>
    <property type="match status" value="1"/>
</dbReference>
<organism evidence="6 7">
    <name type="scientific">Crenobacter oryzisoli</name>
    <dbReference type="NCBI Taxonomy" id="3056844"/>
    <lineage>
        <taxon>Bacteria</taxon>
        <taxon>Pseudomonadati</taxon>
        <taxon>Pseudomonadota</taxon>
        <taxon>Betaproteobacteria</taxon>
        <taxon>Neisseriales</taxon>
        <taxon>Neisseriaceae</taxon>
        <taxon>Crenobacter</taxon>
    </lineage>
</organism>
<proteinExistence type="inferred from homology"/>
<evidence type="ECO:0000313" key="6">
    <source>
        <dbReference type="EMBL" id="MDN0074370.1"/>
    </source>
</evidence>
<evidence type="ECO:0000259" key="5">
    <source>
        <dbReference type="PROSITE" id="PS50931"/>
    </source>
</evidence>
<evidence type="ECO:0000256" key="2">
    <source>
        <dbReference type="ARBA" id="ARBA00023015"/>
    </source>
</evidence>
<dbReference type="PROSITE" id="PS50931">
    <property type="entry name" value="HTH_LYSR"/>
    <property type="match status" value="1"/>
</dbReference>
<dbReference type="InterPro" id="IPR050176">
    <property type="entry name" value="LTTR"/>
</dbReference>
<dbReference type="PRINTS" id="PR00039">
    <property type="entry name" value="HTHLYSR"/>
</dbReference>
<keyword evidence="7" id="KW-1185">Reference proteome</keyword>
<comment type="similarity">
    <text evidence="1">Belongs to the LysR transcriptional regulatory family.</text>
</comment>
<dbReference type="SUPFAM" id="SSF53850">
    <property type="entry name" value="Periplasmic binding protein-like II"/>
    <property type="match status" value="1"/>
</dbReference>
<reference evidence="6" key="1">
    <citation type="submission" date="2023-06" db="EMBL/GenBank/DDBJ databases">
        <authorList>
            <person name="Zhang S."/>
        </authorList>
    </citation>
    <scope>NUCLEOTIDE SEQUENCE</scope>
    <source>
        <strain evidence="6">SG2303</strain>
    </source>
</reference>
<dbReference type="InterPro" id="IPR017685">
    <property type="entry name" value="ArgP"/>
</dbReference>
<dbReference type="InterPro" id="IPR000847">
    <property type="entry name" value="LysR_HTH_N"/>
</dbReference>
<dbReference type="InterPro" id="IPR005119">
    <property type="entry name" value="LysR_subst-bd"/>
</dbReference>
<dbReference type="EMBL" id="JAUEDK010000007">
    <property type="protein sequence ID" value="MDN0074370.1"/>
    <property type="molecule type" value="Genomic_DNA"/>
</dbReference>
<dbReference type="NCBIfam" id="NF002964">
    <property type="entry name" value="PRK03635.1"/>
    <property type="match status" value="1"/>
</dbReference>
<dbReference type="RefSeq" id="WP_289828935.1">
    <property type="nucleotide sequence ID" value="NZ_JAUEDK010000007.1"/>
</dbReference>
<keyword evidence="2" id="KW-0805">Transcription regulation</keyword>
<dbReference type="PANTHER" id="PTHR30579:SF2">
    <property type="entry name" value="HTH-TYPE TRANSCRIPTIONAL REGULATOR ARGP"/>
    <property type="match status" value="1"/>
</dbReference>
<dbReference type="NCBIfam" id="TIGR03298">
    <property type="entry name" value="argP"/>
    <property type="match status" value="1"/>
</dbReference>
<comment type="caution">
    <text evidence="6">The sequence shown here is derived from an EMBL/GenBank/DDBJ whole genome shotgun (WGS) entry which is preliminary data.</text>
</comment>
<keyword evidence="3" id="KW-0238">DNA-binding</keyword>
<evidence type="ECO:0000313" key="7">
    <source>
        <dbReference type="Proteomes" id="UP001168540"/>
    </source>
</evidence>
<name>A0ABT7XKR4_9NEIS</name>
<keyword evidence="4" id="KW-0804">Transcription</keyword>
<protein>
    <submittedName>
        <fullName evidence="6">LysR family transcriptional regulator ArgP</fullName>
    </submittedName>
</protein>
<dbReference type="NCBIfam" id="NF009888">
    <property type="entry name" value="PRK13348.1"/>
    <property type="match status" value="1"/>
</dbReference>
<feature type="domain" description="HTH lysR-type" evidence="5">
    <location>
        <begin position="2"/>
        <end position="58"/>
    </location>
</feature>
<evidence type="ECO:0000256" key="3">
    <source>
        <dbReference type="ARBA" id="ARBA00023125"/>
    </source>
</evidence>
<evidence type="ECO:0000256" key="1">
    <source>
        <dbReference type="ARBA" id="ARBA00009437"/>
    </source>
</evidence>
<dbReference type="Proteomes" id="UP001168540">
    <property type="component" value="Unassembled WGS sequence"/>
</dbReference>
<evidence type="ECO:0000256" key="4">
    <source>
        <dbReference type="ARBA" id="ARBA00023163"/>
    </source>
</evidence>
<gene>
    <name evidence="6" type="ORF">QU481_05615</name>
</gene>
<dbReference type="InterPro" id="IPR036390">
    <property type="entry name" value="WH_DNA-bd_sf"/>
</dbReference>
<dbReference type="SUPFAM" id="SSF46785">
    <property type="entry name" value="Winged helix' DNA-binding domain"/>
    <property type="match status" value="1"/>
</dbReference>
<dbReference type="Pfam" id="PF03466">
    <property type="entry name" value="LysR_substrate"/>
    <property type="match status" value="1"/>
</dbReference>
<dbReference type="PANTHER" id="PTHR30579">
    <property type="entry name" value="TRANSCRIPTIONAL REGULATOR"/>
    <property type="match status" value="1"/>
</dbReference>
<dbReference type="Gene3D" id="3.40.190.290">
    <property type="match status" value="1"/>
</dbReference>
<accession>A0ABT7XKR4</accession>